<dbReference type="SUPFAM" id="SSF46785">
    <property type="entry name" value="Winged helix' DNA-binding domain"/>
    <property type="match status" value="1"/>
</dbReference>
<accession>A0A1S8S5K9</accession>
<dbReference type="SUPFAM" id="SSF55804">
    <property type="entry name" value="Phoshotransferase/anion transport protein"/>
    <property type="match status" value="1"/>
</dbReference>
<dbReference type="AlphaFoldDB" id="A0A1S8S5K9"/>
<dbReference type="GO" id="GO:0006355">
    <property type="term" value="P:regulation of DNA-templated transcription"/>
    <property type="evidence" value="ECO:0007669"/>
    <property type="project" value="InterPro"/>
</dbReference>
<keyword evidence="2" id="KW-0677">Repeat</keyword>
<keyword evidence="5" id="KW-0804">Transcription</keyword>
<dbReference type="Proteomes" id="UP000190973">
    <property type="component" value="Unassembled WGS sequence"/>
</dbReference>
<evidence type="ECO:0000313" key="9">
    <source>
        <dbReference type="EMBL" id="OOM60721.1"/>
    </source>
</evidence>
<dbReference type="Gene3D" id="1.10.10.10">
    <property type="entry name" value="Winged helix-like DNA-binding domain superfamily/Winged helix DNA-binding domain"/>
    <property type="match status" value="1"/>
</dbReference>
<dbReference type="PANTHER" id="PTHR30185:SF18">
    <property type="entry name" value="TRANSCRIPTIONAL REGULATOR MTLR"/>
    <property type="match status" value="1"/>
</dbReference>
<dbReference type="InterPro" id="IPR050661">
    <property type="entry name" value="BglG_antiterminators"/>
</dbReference>
<dbReference type="Gene3D" id="3.40.50.2300">
    <property type="match status" value="1"/>
</dbReference>
<dbReference type="SUPFAM" id="SSF52794">
    <property type="entry name" value="PTS system IIB component-like"/>
    <property type="match status" value="1"/>
</dbReference>
<feature type="domain" description="PTS EIIB type-2" evidence="7">
    <location>
        <begin position="405"/>
        <end position="494"/>
    </location>
</feature>
<name>A0A1S8S5K9_CLOBE</name>
<dbReference type="PANTHER" id="PTHR30185">
    <property type="entry name" value="CRYPTIC BETA-GLUCOSIDE BGL OPERON ANTITERMINATOR"/>
    <property type="match status" value="1"/>
</dbReference>
<dbReference type="RefSeq" id="WP_077839292.1">
    <property type="nucleotide sequence ID" value="NZ_JABTAE010000001.1"/>
</dbReference>
<evidence type="ECO:0000256" key="3">
    <source>
        <dbReference type="ARBA" id="ARBA00023015"/>
    </source>
</evidence>
<evidence type="ECO:0000256" key="4">
    <source>
        <dbReference type="ARBA" id="ARBA00023159"/>
    </source>
</evidence>
<dbReference type="InterPro" id="IPR007737">
    <property type="entry name" value="Mga_HTH"/>
</dbReference>
<dbReference type="CDD" id="cd00211">
    <property type="entry name" value="PTS_IIA_fru"/>
    <property type="match status" value="1"/>
</dbReference>
<keyword evidence="4" id="KW-0010">Activator</keyword>
<dbReference type="GO" id="GO:0008982">
    <property type="term" value="F:protein-N(PI)-phosphohistidine-sugar phosphotransferase activity"/>
    <property type="evidence" value="ECO:0007669"/>
    <property type="project" value="InterPro"/>
</dbReference>
<evidence type="ECO:0000259" key="7">
    <source>
        <dbReference type="PROSITE" id="PS51099"/>
    </source>
</evidence>
<proteinExistence type="predicted"/>
<dbReference type="Pfam" id="PF00874">
    <property type="entry name" value="PRD"/>
    <property type="match status" value="2"/>
</dbReference>
<evidence type="ECO:0000256" key="5">
    <source>
        <dbReference type="ARBA" id="ARBA00023163"/>
    </source>
</evidence>
<organism evidence="9 10">
    <name type="scientific">Clostridium beijerinckii</name>
    <name type="common">Clostridium MP</name>
    <dbReference type="NCBI Taxonomy" id="1520"/>
    <lineage>
        <taxon>Bacteria</taxon>
        <taxon>Bacillati</taxon>
        <taxon>Bacillota</taxon>
        <taxon>Clostridia</taxon>
        <taxon>Eubacteriales</taxon>
        <taxon>Clostridiaceae</taxon>
        <taxon>Clostridium</taxon>
    </lineage>
</organism>
<evidence type="ECO:0000259" key="6">
    <source>
        <dbReference type="PROSITE" id="PS51094"/>
    </source>
</evidence>
<evidence type="ECO:0000313" key="10">
    <source>
        <dbReference type="Proteomes" id="UP000190973"/>
    </source>
</evidence>
<dbReference type="GO" id="GO:0009401">
    <property type="term" value="P:phosphoenolpyruvate-dependent sugar phosphotransferase system"/>
    <property type="evidence" value="ECO:0007669"/>
    <property type="project" value="InterPro"/>
</dbReference>
<dbReference type="InterPro" id="IPR036390">
    <property type="entry name" value="WH_DNA-bd_sf"/>
</dbReference>
<dbReference type="Gene3D" id="1.10.1790.10">
    <property type="entry name" value="PRD domain"/>
    <property type="match status" value="2"/>
</dbReference>
<dbReference type="PROSITE" id="PS51099">
    <property type="entry name" value="PTS_EIIB_TYPE_2"/>
    <property type="match status" value="1"/>
</dbReference>
<evidence type="ECO:0000259" key="8">
    <source>
        <dbReference type="PROSITE" id="PS51372"/>
    </source>
</evidence>
<dbReference type="Pfam" id="PF02302">
    <property type="entry name" value="PTS_IIB"/>
    <property type="match status" value="1"/>
</dbReference>
<dbReference type="InterPro" id="IPR003501">
    <property type="entry name" value="PTS_EIIB_2/3"/>
</dbReference>
<protein>
    <submittedName>
        <fullName evidence="9">Transcriptional regulator ManR</fullName>
    </submittedName>
</protein>
<dbReference type="InterPro" id="IPR013011">
    <property type="entry name" value="PTS_EIIB_2"/>
</dbReference>
<dbReference type="CDD" id="cd05568">
    <property type="entry name" value="PTS_IIB_bgl_like"/>
    <property type="match status" value="1"/>
</dbReference>
<dbReference type="InterPro" id="IPR036095">
    <property type="entry name" value="PTS_EIIB-like_sf"/>
</dbReference>
<feature type="domain" description="PRD" evidence="8">
    <location>
        <begin position="185"/>
        <end position="290"/>
    </location>
</feature>
<dbReference type="PROSITE" id="PS51372">
    <property type="entry name" value="PRD_2"/>
    <property type="match status" value="2"/>
</dbReference>
<reference evidence="9 10" key="1">
    <citation type="submission" date="2016-05" db="EMBL/GenBank/DDBJ databases">
        <title>Microbial solvent formation.</title>
        <authorList>
            <person name="Poehlein A."/>
            <person name="Montoya Solano J.D."/>
            <person name="Flitsch S."/>
            <person name="Krabben P."/>
            <person name="Duerre P."/>
            <person name="Daniel R."/>
        </authorList>
    </citation>
    <scope>NUCLEOTIDE SEQUENCE [LARGE SCALE GENOMIC DNA]</scope>
    <source>
        <strain evidence="9 10">DSM 53</strain>
    </source>
</reference>
<dbReference type="SUPFAM" id="SSF63520">
    <property type="entry name" value="PTS-regulatory domain, PRD"/>
    <property type="match status" value="2"/>
</dbReference>
<dbReference type="InterPro" id="IPR011608">
    <property type="entry name" value="PRD"/>
</dbReference>
<comment type="caution">
    <text evidence="9">The sequence shown here is derived from an EMBL/GenBank/DDBJ whole genome shotgun (WGS) entry which is preliminary data.</text>
</comment>
<keyword evidence="1" id="KW-0808">Transferase</keyword>
<dbReference type="InterPro" id="IPR002178">
    <property type="entry name" value="PTS_EIIA_type-2_dom"/>
</dbReference>
<keyword evidence="3" id="KW-0805">Transcription regulation</keyword>
<feature type="domain" description="PTS EIIA type-2" evidence="6">
    <location>
        <begin position="570"/>
        <end position="713"/>
    </location>
</feature>
<sequence>MLNSRCSDILKLIANSSVPLTIKDIALKFKISSRSIRYDLDRIDEYLKEINLKPLVRKPNEGISIDLRQDENKRLLNLIESINSYDYVMSQKERTIYIIYKLLEKNSYLTINSLAENMFVSRGTINNDLKEVRKLLEGNNIKLKSEKSKGIKAIGDEKNLRKVVSNLMFENVDNLDLIGVNFKKLFKDVDIEFIGNVIKTAEDQLESTLSDYSFNNLLIHIAIAIKRIELAKDIVMDENELKNLSKTCEFSIASAMARMLEDRYDIKIPKSEIGYMTIHLLGSNVMLKEEKNNDLVYIQLISTTLISEVEKRTKYNFEADEHLLEGLIQHIRPMIYRLKHGVSINNPLLDEIIYKYKEVFILVEESLIFLEKDLNAEISKEEIGYITLHFMASLERIKNLNKIKPRVLVVCATGAGTSKFVSIKLKSIFDINIIDTVSSHDIEKIAKREPIDLIITTIPINIIGIRCILVSPFLTEKNISELSLFFSKYSQELDDIENKKEFESEKSFSKCFNEDDEYYNMNLESKRSVMKNILNIVDKNCIINNYSNLEKEIVTCLSSYKEIIQPSLGEIINDKYIKLNEEAENWKEAIVKGGQILKRNSCINDSYIDAMINNVEKLGSYIVILPGIAMPHARPEDGAYKIGFSIMTLKYPIKFGNLENDPVKVIITMSVIDNKSHMKALKELMKIIEQDDFIDEMNRTNSVEEVLRIFNLSR</sequence>
<dbReference type="PROSITE" id="PS51094">
    <property type="entry name" value="PTS_EIIA_TYPE_2"/>
    <property type="match status" value="1"/>
</dbReference>
<dbReference type="InterPro" id="IPR036388">
    <property type="entry name" value="WH-like_DNA-bd_sf"/>
</dbReference>
<dbReference type="Pfam" id="PF00359">
    <property type="entry name" value="PTS_EIIA_2"/>
    <property type="match status" value="1"/>
</dbReference>
<evidence type="ECO:0000256" key="1">
    <source>
        <dbReference type="ARBA" id="ARBA00022679"/>
    </source>
</evidence>
<dbReference type="EMBL" id="LZZI01000048">
    <property type="protein sequence ID" value="OOM60721.1"/>
    <property type="molecule type" value="Genomic_DNA"/>
</dbReference>
<evidence type="ECO:0000256" key="2">
    <source>
        <dbReference type="ARBA" id="ARBA00022737"/>
    </source>
</evidence>
<gene>
    <name evidence="9" type="primary">manR</name>
    <name evidence="9" type="ORF">CLBCK_27980</name>
</gene>
<dbReference type="InterPro" id="IPR036634">
    <property type="entry name" value="PRD_sf"/>
</dbReference>
<dbReference type="InterPro" id="IPR016152">
    <property type="entry name" value="PTrfase/Anion_transptr"/>
</dbReference>
<dbReference type="Gene3D" id="3.40.930.10">
    <property type="entry name" value="Mannitol-specific EII, Chain A"/>
    <property type="match status" value="1"/>
</dbReference>
<feature type="domain" description="PRD" evidence="8">
    <location>
        <begin position="293"/>
        <end position="400"/>
    </location>
</feature>
<dbReference type="Pfam" id="PF05043">
    <property type="entry name" value="Mga"/>
    <property type="match status" value="1"/>
</dbReference>